<evidence type="ECO:0000313" key="4">
    <source>
        <dbReference type="Proteomes" id="UP000199658"/>
    </source>
</evidence>
<dbReference type="STRING" id="670154.SAMN04488002_1479"/>
<evidence type="ECO:0000259" key="2">
    <source>
        <dbReference type="Pfam" id="PF00248"/>
    </source>
</evidence>
<dbReference type="Proteomes" id="UP000199658">
    <property type="component" value="Unassembled WGS sequence"/>
</dbReference>
<dbReference type="Pfam" id="PF00248">
    <property type="entry name" value="Aldo_ket_red"/>
    <property type="match status" value="1"/>
</dbReference>
<dbReference type="Gene3D" id="3.20.20.100">
    <property type="entry name" value="NADP-dependent oxidoreductase domain"/>
    <property type="match status" value="1"/>
</dbReference>
<organism evidence="3 4">
    <name type="scientific">Litoreibacter janthinus</name>
    <dbReference type="NCBI Taxonomy" id="670154"/>
    <lineage>
        <taxon>Bacteria</taxon>
        <taxon>Pseudomonadati</taxon>
        <taxon>Pseudomonadota</taxon>
        <taxon>Alphaproteobacteria</taxon>
        <taxon>Rhodobacterales</taxon>
        <taxon>Roseobacteraceae</taxon>
        <taxon>Litoreibacter</taxon>
    </lineage>
</organism>
<feature type="domain" description="NADP-dependent oxidoreductase" evidence="2">
    <location>
        <begin position="14"/>
        <end position="297"/>
    </location>
</feature>
<dbReference type="InterPro" id="IPR050523">
    <property type="entry name" value="AKR_Detox_Biosynth"/>
</dbReference>
<dbReference type="GO" id="GO:0016491">
    <property type="term" value="F:oxidoreductase activity"/>
    <property type="evidence" value="ECO:0007669"/>
    <property type="project" value="UniProtKB-KW"/>
</dbReference>
<dbReference type="InterPro" id="IPR023210">
    <property type="entry name" value="NADP_OxRdtase_dom"/>
</dbReference>
<dbReference type="RefSeq" id="WP_090214405.1">
    <property type="nucleotide sequence ID" value="NZ_FOYO01000001.1"/>
</dbReference>
<dbReference type="AlphaFoldDB" id="A0A1I6GHB8"/>
<dbReference type="OrthoDB" id="9803483at2"/>
<reference evidence="4" key="1">
    <citation type="submission" date="2016-10" db="EMBL/GenBank/DDBJ databases">
        <authorList>
            <person name="Varghese N."/>
            <person name="Submissions S."/>
        </authorList>
    </citation>
    <scope>NUCLEOTIDE SEQUENCE [LARGE SCALE GENOMIC DNA]</scope>
    <source>
        <strain evidence="4">DSM 26921</strain>
    </source>
</reference>
<proteinExistence type="predicted"/>
<dbReference type="GO" id="GO:0005829">
    <property type="term" value="C:cytosol"/>
    <property type="evidence" value="ECO:0007669"/>
    <property type="project" value="TreeGrafter"/>
</dbReference>
<gene>
    <name evidence="3" type="ORF">SAMN04488002_1479</name>
</gene>
<dbReference type="InterPro" id="IPR018170">
    <property type="entry name" value="Aldo/ket_reductase_CS"/>
</dbReference>
<sequence length="311" mass="33842">MIHLTTANGAPASKLCFGTMQFGGKADIVASQSMYEDCRIAGINFFDTAYVYTGGQSETMLGRFVQRERDDVLIATKAAYDKPATKANVLQSYEESRARMKVDTIDLMYLHRFDRETPLQDSFEALAELREDGLIRYIGISNFAAWQVMKAAQIARNLGTTVDVLQPMYNLVKRQAEVEIIPACEDQGIGVVPYSPLGGGLLTGKYASDDASGRLIDDARYNARYNVPWMHDAAATLPKLAAKHGTDAATLAVAWVAHNPGVTAPIISARSSEQLAPSLAAMEFSMSDALYDEVTALSQTPAPATDRLEEA</sequence>
<protein>
    <submittedName>
        <fullName evidence="3">Predicted oxidoreductase</fullName>
    </submittedName>
</protein>
<keyword evidence="4" id="KW-1185">Reference proteome</keyword>
<dbReference type="PANTHER" id="PTHR43364:SF4">
    <property type="entry name" value="NAD(P)-LINKED OXIDOREDUCTASE SUPERFAMILY PROTEIN"/>
    <property type="match status" value="1"/>
</dbReference>
<dbReference type="EMBL" id="FOYO01000001">
    <property type="protein sequence ID" value="SFR41576.1"/>
    <property type="molecule type" value="Genomic_DNA"/>
</dbReference>
<keyword evidence="1" id="KW-0560">Oxidoreductase</keyword>
<dbReference type="SUPFAM" id="SSF51430">
    <property type="entry name" value="NAD(P)-linked oxidoreductase"/>
    <property type="match status" value="1"/>
</dbReference>
<dbReference type="InterPro" id="IPR036812">
    <property type="entry name" value="NAD(P)_OxRdtase_dom_sf"/>
</dbReference>
<dbReference type="PANTHER" id="PTHR43364">
    <property type="entry name" value="NADH-SPECIFIC METHYLGLYOXAL REDUCTASE-RELATED"/>
    <property type="match status" value="1"/>
</dbReference>
<accession>A0A1I6GHB8</accession>
<name>A0A1I6GHB8_9RHOB</name>
<evidence type="ECO:0000313" key="3">
    <source>
        <dbReference type="EMBL" id="SFR41576.1"/>
    </source>
</evidence>
<evidence type="ECO:0000256" key="1">
    <source>
        <dbReference type="ARBA" id="ARBA00023002"/>
    </source>
</evidence>
<dbReference type="PROSITE" id="PS00062">
    <property type="entry name" value="ALDOKETO_REDUCTASE_2"/>
    <property type="match status" value="1"/>
</dbReference>